<keyword evidence="2" id="KW-1185">Reference proteome</keyword>
<reference evidence="2" key="1">
    <citation type="journal article" date="2013" name="Nat. Biotechnol.">
        <title>Draft genome sequence of chickpea (Cicer arietinum) provides a resource for trait improvement.</title>
        <authorList>
            <person name="Varshney R.K."/>
            <person name="Song C."/>
            <person name="Saxena R.K."/>
            <person name="Azam S."/>
            <person name="Yu S."/>
            <person name="Sharpe A.G."/>
            <person name="Cannon S."/>
            <person name="Baek J."/>
            <person name="Rosen B.D."/>
            <person name="Tar'an B."/>
            <person name="Millan T."/>
            <person name="Zhang X."/>
            <person name="Ramsay L.D."/>
            <person name="Iwata A."/>
            <person name="Wang Y."/>
            <person name="Nelson W."/>
            <person name="Farmer A.D."/>
            <person name="Gaur P.M."/>
            <person name="Soderlund C."/>
            <person name="Penmetsa R.V."/>
            <person name="Xu C."/>
            <person name="Bharti A.K."/>
            <person name="He W."/>
            <person name="Winter P."/>
            <person name="Zhao S."/>
            <person name="Hane J.K."/>
            <person name="Carrasquilla-Garcia N."/>
            <person name="Condie J.A."/>
            <person name="Upadhyaya H.D."/>
            <person name="Luo M.C."/>
            <person name="Thudi M."/>
            <person name="Gowda C.L."/>
            <person name="Singh N.P."/>
            <person name="Lichtenzveig J."/>
            <person name="Gali K.K."/>
            <person name="Rubio J."/>
            <person name="Nadarajan N."/>
            <person name="Dolezel J."/>
            <person name="Bansal K.C."/>
            <person name="Xu X."/>
            <person name="Edwards D."/>
            <person name="Zhang G."/>
            <person name="Kahl G."/>
            <person name="Gil J."/>
            <person name="Singh K.B."/>
            <person name="Datta S.K."/>
            <person name="Jackson S.A."/>
            <person name="Wang J."/>
            <person name="Cook D.R."/>
        </authorList>
    </citation>
    <scope>NUCLEOTIDE SEQUENCE [LARGE SCALE GENOMIC DNA]</scope>
    <source>
        <strain evidence="2">cv. CDC Frontier</strain>
    </source>
</reference>
<dbReference type="AlphaFoldDB" id="A0A1S2YTL8"/>
<name>A0A1S2YTL8_CICAR</name>
<accession>A0A1S2YTL8</accession>
<evidence type="ECO:0000313" key="2">
    <source>
        <dbReference type="Proteomes" id="UP000087171"/>
    </source>
</evidence>
<dbReference type="PANTHER" id="PTHR36019">
    <property type="entry name" value="PLANT/PROTEIN"/>
    <property type="match status" value="1"/>
</dbReference>
<dbReference type="KEGG" id="cam:101506800"/>
<reference evidence="3" key="2">
    <citation type="submission" date="2025-08" db="UniProtKB">
        <authorList>
            <consortium name="RefSeq"/>
        </authorList>
    </citation>
    <scope>IDENTIFICATION</scope>
    <source>
        <tissue evidence="3">Etiolated seedlings</tissue>
    </source>
</reference>
<dbReference type="RefSeq" id="XP_004509725.1">
    <property type="nucleotide sequence ID" value="XM_004509668.3"/>
</dbReference>
<protein>
    <submittedName>
        <fullName evidence="3">Uncharacterized protein LOC101506800</fullName>
    </submittedName>
</protein>
<gene>
    <name evidence="3" type="primary">LOC101506800</name>
</gene>
<proteinExistence type="predicted"/>
<evidence type="ECO:0000313" key="3">
    <source>
        <dbReference type="RefSeq" id="XP_004509725.1"/>
    </source>
</evidence>
<organism evidence="2 3">
    <name type="scientific">Cicer arietinum</name>
    <name type="common">Chickpea</name>
    <name type="synonym">Garbanzo</name>
    <dbReference type="NCBI Taxonomy" id="3827"/>
    <lineage>
        <taxon>Eukaryota</taxon>
        <taxon>Viridiplantae</taxon>
        <taxon>Streptophyta</taxon>
        <taxon>Embryophyta</taxon>
        <taxon>Tracheophyta</taxon>
        <taxon>Spermatophyta</taxon>
        <taxon>Magnoliopsida</taxon>
        <taxon>eudicotyledons</taxon>
        <taxon>Gunneridae</taxon>
        <taxon>Pentapetalae</taxon>
        <taxon>rosids</taxon>
        <taxon>fabids</taxon>
        <taxon>Fabales</taxon>
        <taxon>Fabaceae</taxon>
        <taxon>Papilionoideae</taxon>
        <taxon>50 kb inversion clade</taxon>
        <taxon>NPAAA clade</taxon>
        <taxon>Hologalegina</taxon>
        <taxon>IRL clade</taxon>
        <taxon>Cicereae</taxon>
        <taxon>Cicer</taxon>
    </lineage>
</organism>
<evidence type="ECO:0000256" key="1">
    <source>
        <dbReference type="SAM" id="MobiDB-lite"/>
    </source>
</evidence>
<feature type="region of interest" description="Disordered" evidence="1">
    <location>
        <begin position="46"/>
        <end position="80"/>
    </location>
</feature>
<dbReference type="Proteomes" id="UP000087171">
    <property type="component" value="Chromosome Ca7"/>
</dbReference>
<dbReference type="GeneID" id="101506800"/>
<dbReference type="PANTHER" id="PTHR36019:SF7">
    <property type="match status" value="1"/>
</dbReference>
<sequence>MSLNCLTCGQALQRENSERENLPEIIEVKTCTRKVRIQIDRSWSGNLSPPQCESSGGAVDKIKTEHRRTQSEGNVGPRLLRSSGMRRDWCLEDLIGQQDKIGVRCY</sequence>
<dbReference type="PaxDb" id="3827-XP_004509725.1"/>
<feature type="compositionally biased region" description="Basic and acidic residues" evidence="1">
    <location>
        <begin position="60"/>
        <end position="70"/>
    </location>
</feature>
<dbReference type="eggNOG" id="ENOG502S7KC">
    <property type="taxonomic scope" value="Eukaryota"/>
</dbReference>
<dbReference type="OrthoDB" id="1847777at2759"/>